<dbReference type="Gene3D" id="2.40.10.10">
    <property type="entry name" value="Trypsin-like serine proteases"/>
    <property type="match status" value="1"/>
</dbReference>
<reference evidence="5" key="1">
    <citation type="journal article" date="2021" name="Mol. Ecol. Resour.">
        <title>Apolygus lucorum genome provides insights into omnivorousness and mesophyll feeding.</title>
        <authorList>
            <person name="Liu Y."/>
            <person name="Liu H."/>
            <person name="Wang H."/>
            <person name="Huang T."/>
            <person name="Liu B."/>
            <person name="Yang B."/>
            <person name="Yin L."/>
            <person name="Li B."/>
            <person name="Zhang Y."/>
            <person name="Zhang S."/>
            <person name="Jiang F."/>
            <person name="Zhang X."/>
            <person name="Ren Y."/>
            <person name="Wang B."/>
            <person name="Wang S."/>
            <person name="Lu Y."/>
            <person name="Wu K."/>
            <person name="Fan W."/>
            <person name="Wang G."/>
        </authorList>
    </citation>
    <scope>NUCLEOTIDE SEQUENCE</scope>
    <source>
        <strain evidence="5">12Hb</strain>
    </source>
</reference>
<protein>
    <recommendedName>
        <fullName evidence="4">Peptidase S1 domain-containing protein</fullName>
    </recommendedName>
</protein>
<dbReference type="InterPro" id="IPR009003">
    <property type="entry name" value="Peptidase_S1_PA"/>
</dbReference>
<sequence>MSLLVSPTPCNTPKKRGRTSPEESPNKREPKKKFEMVGKKMTYDNLMADFKGMLEGEIGKVRADINGLTGTVESLVNAARDAENKVTFNLELKSKMMKWLLLVAAVAYASAHASVSGSDGDVETDEKPEVEFDWETTGYSNLGRTNSLQYSRSRNVKDESYNPKKYPFLAEINKYSKISRRYAHHCGGSLISQLHVITAGHCFAGLDLQIEKFAVRLGLHDFNHLAAKGLIIDNQGIAVHSEYKVVRHVFINDIAIVTLPSPVKFTSIISPVCLPPPEVVTGQIVTVLGWGRKKPRGPRIVTPKQLDTYVLDIGQCYAAWGPWGLATNQTHLLCTKSPKGTSCSGDSGGPIVRSDLQNKRHILVGIHSKGDGCSTRMPSIQTSVAAFLPWIKEQIGASLPSCTMA</sequence>
<evidence type="ECO:0000256" key="1">
    <source>
        <dbReference type="ARBA" id="ARBA00023157"/>
    </source>
</evidence>
<evidence type="ECO:0000313" key="6">
    <source>
        <dbReference type="Proteomes" id="UP000466442"/>
    </source>
</evidence>
<keyword evidence="6" id="KW-1185">Reference proteome</keyword>
<evidence type="ECO:0000256" key="2">
    <source>
        <dbReference type="RuleBase" id="RU363034"/>
    </source>
</evidence>
<dbReference type="InterPro" id="IPR001254">
    <property type="entry name" value="Trypsin_dom"/>
</dbReference>
<dbReference type="SMART" id="SM00020">
    <property type="entry name" value="Tryp_SPc"/>
    <property type="match status" value="1"/>
</dbReference>
<dbReference type="PROSITE" id="PS50240">
    <property type="entry name" value="TRYPSIN_DOM"/>
    <property type="match status" value="1"/>
</dbReference>
<proteinExistence type="predicted"/>
<keyword evidence="1" id="KW-1015">Disulfide bond</keyword>
<feature type="region of interest" description="Disordered" evidence="3">
    <location>
        <begin position="1"/>
        <end position="32"/>
    </location>
</feature>
<evidence type="ECO:0000256" key="3">
    <source>
        <dbReference type="SAM" id="MobiDB-lite"/>
    </source>
</evidence>
<dbReference type="PANTHER" id="PTHR24258">
    <property type="entry name" value="SERINE PROTEASE-RELATED"/>
    <property type="match status" value="1"/>
</dbReference>
<dbReference type="Pfam" id="PF00089">
    <property type="entry name" value="Trypsin"/>
    <property type="match status" value="1"/>
</dbReference>
<dbReference type="OrthoDB" id="5565075at2759"/>
<keyword evidence="2" id="KW-0378">Hydrolase</keyword>
<feature type="domain" description="Peptidase S1" evidence="4">
    <location>
        <begin position="155"/>
        <end position="396"/>
    </location>
</feature>
<dbReference type="InterPro" id="IPR018114">
    <property type="entry name" value="TRYPSIN_HIS"/>
</dbReference>
<gene>
    <name evidence="5" type="ORF">GE061_010081</name>
</gene>
<dbReference type="CDD" id="cd00190">
    <property type="entry name" value="Tryp_SPc"/>
    <property type="match status" value="1"/>
</dbReference>
<evidence type="ECO:0000313" key="5">
    <source>
        <dbReference type="EMBL" id="KAF6215329.1"/>
    </source>
</evidence>
<organism evidence="5 6">
    <name type="scientific">Apolygus lucorum</name>
    <name type="common">Small green plant bug</name>
    <name type="synonym">Lygocoris lucorum</name>
    <dbReference type="NCBI Taxonomy" id="248454"/>
    <lineage>
        <taxon>Eukaryota</taxon>
        <taxon>Metazoa</taxon>
        <taxon>Ecdysozoa</taxon>
        <taxon>Arthropoda</taxon>
        <taxon>Hexapoda</taxon>
        <taxon>Insecta</taxon>
        <taxon>Pterygota</taxon>
        <taxon>Neoptera</taxon>
        <taxon>Paraneoptera</taxon>
        <taxon>Hemiptera</taxon>
        <taxon>Heteroptera</taxon>
        <taxon>Panheteroptera</taxon>
        <taxon>Cimicomorpha</taxon>
        <taxon>Miridae</taxon>
        <taxon>Mirini</taxon>
        <taxon>Apolygus</taxon>
    </lineage>
</organism>
<dbReference type="GO" id="GO:0006508">
    <property type="term" value="P:proteolysis"/>
    <property type="evidence" value="ECO:0007669"/>
    <property type="project" value="UniProtKB-KW"/>
</dbReference>
<dbReference type="FunFam" id="2.40.10.10:FF:000068">
    <property type="entry name" value="transmembrane protease serine 2"/>
    <property type="match status" value="1"/>
</dbReference>
<dbReference type="Proteomes" id="UP000466442">
    <property type="component" value="Unassembled WGS sequence"/>
</dbReference>
<evidence type="ECO:0000259" key="4">
    <source>
        <dbReference type="PROSITE" id="PS50240"/>
    </source>
</evidence>
<dbReference type="InterPro" id="IPR033116">
    <property type="entry name" value="TRYPSIN_SER"/>
</dbReference>
<dbReference type="PRINTS" id="PR00722">
    <property type="entry name" value="CHYMOTRYPSIN"/>
</dbReference>
<dbReference type="PANTHER" id="PTHR24258:SF116">
    <property type="entry name" value="FI16631P1-RELATED"/>
    <property type="match status" value="1"/>
</dbReference>
<dbReference type="PROSITE" id="PS00134">
    <property type="entry name" value="TRYPSIN_HIS"/>
    <property type="match status" value="1"/>
</dbReference>
<keyword evidence="2" id="KW-0720">Serine protease</keyword>
<dbReference type="InterPro" id="IPR001314">
    <property type="entry name" value="Peptidase_S1A"/>
</dbReference>
<dbReference type="SUPFAM" id="SSF50494">
    <property type="entry name" value="Trypsin-like serine proteases"/>
    <property type="match status" value="1"/>
</dbReference>
<name>A0A8S9Y3K1_APOLU</name>
<accession>A0A8S9Y3K1</accession>
<feature type="compositionally biased region" description="Basic and acidic residues" evidence="3">
    <location>
        <begin position="19"/>
        <end position="32"/>
    </location>
</feature>
<dbReference type="InterPro" id="IPR043504">
    <property type="entry name" value="Peptidase_S1_PA_chymotrypsin"/>
</dbReference>
<dbReference type="EMBL" id="WIXP02000002">
    <property type="protein sequence ID" value="KAF6215329.1"/>
    <property type="molecule type" value="Genomic_DNA"/>
</dbReference>
<dbReference type="GO" id="GO:0004252">
    <property type="term" value="F:serine-type endopeptidase activity"/>
    <property type="evidence" value="ECO:0007669"/>
    <property type="project" value="InterPro"/>
</dbReference>
<dbReference type="AlphaFoldDB" id="A0A8S9Y3K1"/>
<comment type="caution">
    <text evidence="5">The sequence shown here is derived from an EMBL/GenBank/DDBJ whole genome shotgun (WGS) entry which is preliminary data.</text>
</comment>
<dbReference type="PROSITE" id="PS00135">
    <property type="entry name" value="TRYPSIN_SER"/>
    <property type="match status" value="1"/>
</dbReference>
<keyword evidence="2" id="KW-0645">Protease</keyword>